<comment type="caution">
    <text evidence="1">The sequence shown here is derived from an EMBL/GenBank/DDBJ whole genome shotgun (WGS) entry which is preliminary data.</text>
</comment>
<evidence type="ECO:0000313" key="1">
    <source>
        <dbReference type="EMBL" id="KAJ9106774.1"/>
    </source>
</evidence>
<protein>
    <submittedName>
        <fullName evidence="1">Uncharacterized protein</fullName>
    </submittedName>
</protein>
<reference evidence="1" key="1">
    <citation type="submission" date="2023-04" db="EMBL/GenBank/DDBJ databases">
        <title>Draft Genome sequencing of Naganishia species isolated from polar environments using Oxford Nanopore Technology.</title>
        <authorList>
            <person name="Leo P."/>
            <person name="Venkateswaran K."/>
        </authorList>
    </citation>
    <scope>NUCLEOTIDE SEQUENCE</scope>
    <source>
        <strain evidence="1">MNA-CCFEE 5262</strain>
    </source>
</reference>
<dbReference type="Proteomes" id="UP001230649">
    <property type="component" value="Unassembled WGS sequence"/>
</dbReference>
<proteinExistence type="predicted"/>
<sequence length="1128" mass="126574">MLAAHLEWGGNKKGARNFDLLRETLFPYKFDNDEPVPDEDCHRKEAMSCWTSQELARYNAGARESSYWHLDWRTKAVTSVKCSGTGPLRRGHYICDACESLTKMSTFQRSLRKACIWKIRRRDHDADEKMRPDDLAIEKKRKLDTTRASYLQGAAISVRENHKRPGIVAISNVLENPENSDTRVFQKLVDLSQQGAFKEEKTILSLLKTLADYTERRQGGPNAMKGPSARTIQRAVADRAMGFSTIGALDVSRLDQYLQELKDKGLADVPLVVMADATKLPDDTKGPAVSFTTAMASGDNTGHIVGSTLPMERTAVRLNDDVDSIWLDIKQSGGTASQVLAVMVGAPLDGISPKVVAFHPTDGKDKGEGVKAILDELRKAIQERGHRVLSYALDGGSAEKGAQRISQKERTDQYLTLAAPESNIELKAPVVDGTPLIMVQDVEHGRKTLRNNLTSGARLMNLERRWCVTSIVKSDLMFHDKQDDGAALRLFCEQALESLVVRGKIREGMEGLFSVLSVFGELFDAWLNREIPHDQRSRMVWRAFFFLRAWKQDIHRLNEKHPLFIHQKDSYLATGALETMEWLASSLLLLIEAHVNHFPNVPLQPWNHSTRSLEHWFGQARRLLHSDFTMAELLEGCRSQDVRLQIYHTGDPKLVPKAISSRKVGYQFDNERLEGDDHDTWNRLRDWPSDKARTEIIPALAYHEACSYLHMLKMPEPSKDLSEVQLRQRHAQLLAEAETDPKSEESDASEVEEPARPQQKGKEYNATMRMQTWACRQFDLSNKKPVVITRHSMSLSHLVAAPSAVGHWGSNVLDPMKAVKSRRQTGAKHRLHSEKSKKTTTVQVDKDSVANLQYVGNRVRGHREAGNESAARTARTRTKSHRERRWESSVKSLKKALPNTLDIYQIPALDARGVTKDNPIKVDSLIIARPAWPANTKQGRHVWYLAKVLGVFGRSGAKYGVHSWSPEFQSTEELSTMDLMVFTSLDHVGKLFDHGVDRLHYTHAREIELVHHFGPVSEHLAKVQSDGDVWYKLLPAASAVWKSLATDAVGNAIEAGMQSFREAERKKKGAAKKKSPAEGSQSSQKAHSKGRGVTRPNQAVVGSRKGKEKEIAPNDVLFVVDSSGGEDE</sequence>
<keyword evidence="2" id="KW-1185">Reference proteome</keyword>
<name>A0ACC2W6L6_9TREE</name>
<evidence type="ECO:0000313" key="2">
    <source>
        <dbReference type="Proteomes" id="UP001230649"/>
    </source>
</evidence>
<organism evidence="1 2">
    <name type="scientific">Naganishia adeliensis</name>
    <dbReference type="NCBI Taxonomy" id="92952"/>
    <lineage>
        <taxon>Eukaryota</taxon>
        <taxon>Fungi</taxon>
        <taxon>Dikarya</taxon>
        <taxon>Basidiomycota</taxon>
        <taxon>Agaricomycotina</taxon>
        <taxon>Tremellomycetes</taxon>
        <taxon>Filobasidiales</taxon>
        <taxon>Filobasidiaceae</taxon>
        <taxon>Naganishia</taxon>
    </lineage>
</organism>
<accession>A0ACC2W6L6</accession>
<dbReference type="EMBL" id="JASBWS010000041">
    <property type="protein sequence ID" value="KAJ9106774.1"/>
    <property type="molecule type" value="Genomic_DNA"/>
</dbReference>
<gene>
    <name evidence="1" type="ORF">QFC20_003958</name>
</gene>